<dbReference type="GO" id="GO:0022857">
    <property type="term" value="F:transmembrane transporter activity"/>
    <property type="evidence" value="ECO:0007669"/>
    <property type="project" value="InterPro"/>
</dbReference>
<comment type="subcellular location">
    <subcellularLocation>
        <location evidence="1">Cell membrane</location>
        <topology evidence="1">Multi-pass membrane protein</topology>
    </subcellularLocation>
</comment>
<organism evidence="7 8">
    <name type="scientific">Streptomonospora nanhaiensis</name>
    <dbReference type="NCBI Taxonomy" id="1323731"/>
    <lineage>
        <taxon>Bacteria</taxon>
        <taxon>Bacillati</taxon>
        <taxon>Actinomycetota</taxon>
        <taxon>Actinomycetes</taxon>
        <taxon>Streptosporangiales</taxon>
        <taxon>Nocardiopsidaceae</taxon>
        <taxon>Streptomonospora</taxon>
    </lineage>
</organism>
<dbReference type="EMBL" id="JACCFO010000001">
    <property type="protein sequence ID" value="NYI98351.1"/>
    <property type="molecule type" value="Genomic_DNA"/>
</dbReference>
<protein>
    <submittedName>
        <fullName evidence="7">MFS family permease</fullName>
    </submittedName>
</protein>
<comment type="caution">
    <text evidence="7">The sequence shown here is derived from an EMBL/GenBank/DDBJ whole genome shotgun (WGS) entry which is preliminary data.</text>
</comment>
<evidence type="ECO:0000256" key="4">
    <source>
        <dbReference type="ARBA" id="ARBA00023136"/>
    </source>
</evidence>
<dbReference type="Proteomes" id="UP000575985">
    <property type="component" value="Unassembled WGS sequence"/>
</dbReference>
<keyword evidence="8" id="KW-1185">Reference proteome</keyword>
<dbReference type="InterPro" id="IPR020846">
    <property type="entry name" value="MFS_dom"/>
</dbReference>
<accession>A0A853BV28</accession>
<evidence type="ECO:0000313" key="8">
    <source>
        <dbReference type="Proteomes" id="UP000575985"/>
    </source>
</evidence>
<keyword evidence="3 5" id="KW-1133">Transmembrane helix</keyword>
<evidence type="ECO:0000256" key="3">
    <source>
        <dbReference type="ARBA" id="ARBA00022989"/>
    </source>
</evidence>
<keyword evidence="4 5" id="KW-0472">Membrane</keyword>
<dbReference type="AlphaFoldDB" id="A0A853BV28"/>
<evidence type="ECO:0000259" key="6">
    <source>
        <dbReference type="PROSITE" id="PS50850"/>
    </source>
</evidence>
<proteinExistence type="predicted"/>
<dbReference type="InterPro" id="IPR036259">
    <property type="entry name" value="MFS_trans_sf"/>
</dbReference>
<feature type="transmembrane region" description="Helical" evidence="5">
    <location>
        <begin position="102"/>
        <end position="122"/>
    </location>
</feature>
<dbReference type="InterPro" id="IPR011701">
    <property type="entry name" value="MFS"/>
</dbReference>
<feature type="transmembrane region" description="Helical" evidence="5">
    <location>
        <begin position="65"/>
        <end position="90"/>
    </location>
</feature>
<dbReference type="PROSITE" id="PS50850">
    <property type="entry name" value="MFS"/>
    <property type="match status" value="1"/>
</dbReference>
<evidence type="ECO:0000313" key="7">
    <source>
        <dbReference type="EMBL" id="NYI98351.1"/>
    </source>
</evidence>
<evidence type="ECO:0000256" key="5">
    <source>
        <dbReference type="SAM" id="Phobius"/>
    </source>
</evidence>
<evidence type="ECO:0000256" key="1">
    <source>
        <dbReference type="ARBA" id="ARBA00004651"/>
    </source>
</evidence>
<sequence>MEALGLSRGAAGGLTLPSGVVFIVAALPAALLSERVGRLRVMALGMALFAASLTAGALVNSPAAAAVALSVGAVGASGFLVNGAVILWNLAPSARVFGTYTGLYTVGWASGGFLGPALVGAMVEVTGWRFMLADAALLAALAVGVVLRVIALRRRAGAARAL</sequence>
<dbReference type="Gene3D" id="1.20.1250.20">
    <property type="entry name" value="MFS general substrate transporter like domains"/>
    <property type="match status" value="1"/>
</dbReference>
<keyword evidence="2 5" id="KW-0812">Transmembrane</keyword>
<feature type="transmembrane region" description="Helical" evidence="5">
    <location>
        <begin position="12"/>
        <end position="32"/>
    </location>
</feature>
<feature type="transmembrane region" description="Helical" evidence="5">
    <location>
        <begin position="128"/>
        <end position="150"/>
    </location>
</feature>
<dbReference type="SUPFAM" id="SSF103473">
    <property type="entry name" value="MFS general substrate transporter"/>
    <property type="match status" value="1"/>
</dbReference>
<gene>
    <name evidence="7" type="ORF">HNR12_004628</name>
</gene>
<evidence type="ECO:0000256" key="2">
    <source>
        <dbReference type="ARBA" id="ARBA00022692"/>
    </source>
</evidence>
<name>A0A853BV28_9ACTN</name>
<dbReference type="Pfam" id="PF07690">
    <property type="entry name" value="MFS_1"/>
    <property type="match status" value="1"/>
</dbReference>
<dbReference type="GO" id="GO:0005886">
    <property type="term" value="C:plasma membrane"/>
    <property type="evidence" value="ECO:0007669"/>
    <property type="project" value="UniProtKB-SubCell"/>
</dbReference>
<feature type="domain" description="Major facilitator superfamily (MFS) profile" evidence="6">
    <location>
        <begin position="1"/>
        <end position="162"/>
    </location>
</feature>
<reference evidence="7 8" key="1">
    <citation type="submission" date="2020-07" db="EMBL/GenBank/DDBJ databases">
        <title>Sequencing the genomes of 1000 actinobacteria strains.</title>
        <authorList>
            <person name="Klenk H.-P."/>
        </authorList>
    </citation>
    <scope>NUCLEOTIDE SEQUENCE [LARGE SCALE GENOMIC DNA]</scope>
    <source>
        <strain evidence="7 8">DSM 45927</strain>
    </source>
</reference>
<feature type="transmembrane region" description="Helical" evidence="5">
    <location>
        <begin position="39"/>
        <end position="59"/>
    </location>
</feature>